<evidence type="ECO:0000313" key="3">
    <source>
        <dbReference type="Proteomes" id="UP001595912"/>
    </source>
</evidence>
<keyword evidence="3" id="KW-1185">Reference proteome</keyword>
<dbReference type="RefSeq" id="WP_380113523.1">
    <property type="nucleotide sequence ID" value="NZ_JBHSIU010000009.1"/>
</dbReference>
<feature type="region of interest" description="Disordered" evidence="1">
    <location>
        <begin position="378"/>
        <end position="398"/>
    </location>
</feature>
<evidence type="ECO:0000256" key="1">
    <source>
        <dbReference type="SAM" id="MobiDB-lite"/>
    </source>
</evidence>
<sequence>MPGQLSFDSVGMGHNTAPQSVTFTSTGSAPIKLGAATLKGQTDTFEVVNNGCLNATLAYGQTCSVSVPAHPQRYERVTATLQVADNSPFGARIVQLAATGRDTNAGKYFALPPSRILDTRNGIGGITTSPIGPGQTLRFNANWSVGTNSTGTAVVLNVTVDSPTSAGFLTIFRAGTARPTASSLNFPAGWVGANSVTVPLGVNGLVDIYNAAGRTNVIVDIVGAYHGADDDNYSWGGEYQPHNPTRLLDTREDGDGPLPGFFYVTVFADYGAVANPHVKALAVNITAVDPQQGGYLTAWSGANGLPDASTLNFKPHTVVPNFAVIPTSPCAVVPRCAGIPSIAILNASSGATHIVVDVVGFYDDATLGGGLHGAGFGREGRHGGAGRQRHRGRPVEFDVPDGVADWEAAADGQHAEPDAA</sequence>
<reference evidence="3" key="1">
    <citation type="journal article" date="2019" name="Int. J. Syst. Evol. Microbiol.">
        <title>The Global Catalogue of Microorganisms (GCM) 10K type strain sequencing project: providing services to taxonomists for standard genome sequencing and annotation.</title>
        <authorList>
            <consortium name="The Broad Institute Genomics Platform"/>
            <consortium name="The Broad Institute Genome Sequencing Center for Infectious Disease"/>
            <person name="Wu L."/>
            <person name="Ma J."/>
        </authorList>
    </citation>
    <scope>NUCLEOTIDE SEQUENCE [LARGE SCALE GENOMIC DNA]</scope>
    <source>
        <strain evidence="3">CGMCC 4.7152</strain>
    </source>
</reference>
<dbReference type="EMBL" id="JBHSIU010000009">
    <property type="protein sequence ID" value="MFC4997293.1"/>
    <property type="molecule type" value="Genomic_DNA"/>
</dbReference>
<gene>
    <name evidence="2" type="ORF">ACFPIJ_05600</name>
</gene>
<protein>
    <recommendedName>
        <fullName evidence="4">Choice-of-anchor D domain-containing protein</fullName>
    </recommendedName>
</protein>
<accession>A0ABV9VPF6</accession>
<evidence type="ECO:0000313" key="2">
    <source>
        <dbReference type="EMBL" id="MFC4997293.1"/>
    </source>
</evidence>
<proteinExistence type="predicted"/>
<dbReference type="InterPro" id="IPR013783">
    <property type="entry name" value="Ig-like_fold"/>
</dbReference>
<organism evidence="2 3">
    <name type="scientific">Dactylosporangium cerinum</name>
    <dbReference type="NCBI Taxonomy" id="1434730"/>
    <lineage>
        <taxon>Bacteria</taxon>
        <taxon>Bacillati</taxon>
        <taxon>Actinomycetota</taxon>
        <taxon>Actinomycetes</taxon>
        <taxon>Micromonosporales</taxon>
        <taxon>Micromonosporaceae</taxon>
        <taxon>Dactylosporangium</taxon>
    </lineage>
</organism>
<evidence type="ECO:0008006" key="4">
    <source>
        <dbReference type="Google" id="ProtNLM"/>
    </source>
</evidence>
<dbReference type="Proteomes" id="UP001595912">
    <property type="component" value="Unassembled WGS sequence"/>
</dbReference>
<dbReference type="Gene3D" id="2.60.40.10">
    <property type="entry name" value="Immunoglobulins"/>
    <property type="match status" value="1"/>
</dbReference>
<comment type="caution">
    <text evidence="2">The sequence shown here is derived from an EMBL/GenBank/DDBJ whole genome shotgun (WGS) entry which is preliminary data.</text>
</comment>
<name>A0ABV9VPF6_9ACTN</name>